<organism evidence="1 2">
    <name type="scientific">Microcystis aeruginosa NIES-44</name>
    <dbReference type="NCBI Taxonomy" id="449439"/>
    <lineage>
        <taxon>Bacteria</taxon>
        <taxon>Bacillati</taxon>
        <taxon>Cyanobacteriota</taxon>
        <taxon>Cyanophyceae</taxon>
        <taxon>Oscillatoriophycideae</taxon>
        <taxon>Chroococcales</taxon>
        <taxon>Microcystaceae</taxon>
        <taxon>Microcystis</taxon>
    </lineage>
</organism>
<dbReference type="EMBL" id="BBPA01000003">
    <property type="protein sequence ID" value="GAL91549.1"/>
    <property type="molecule type" value="Genomic_DNA"/>
</dbReference>
<accession>A0A0A1VPM5</accession>
<proteinExistence type="predicted"/>
<gene>
    <name evidence="1" type="ORF">N44_01557</name>
</gene>
<comment type="caution">
    <text evidence="1">The sequence shown here is derived from an EMBL/GenBank/DDBJ whole genome shotgun (WGS) entry which is preliminary data.</text>
</comment>
<evidence type="ECO:0000313" key="1">
    <source>
        <dbReference type="EMBL" id="GAL91549.1"/>
    </source>
</evidence>
<protein>
    <submittedName>
        <fullName evidence="1">Mobile element protein</fullName>
    </submittedName>
</protein>
<dbReference type="AlphaFoldDB" id="A0A0A1VPM5"/>
<dbReference type="Proteomes" id="UP000030321">
    <property type="component" value="Unassembled WGS sequence"/>
</dbReference>
<reference evidence="2" key="1">
    <citation type="journal article" date="2015" name="Genome">
        <title>Whole Genome Sequence of the Non-Microcystin-Producing Microcystis aeruginosa Strain NIES-44.</title>
        <authorList>
            <person name="Okano K."/>
            <person name="Miyata N."/>
            <person name="Ozaki Y."/>
        </authorList>
    </citation>
    <scope>NUCLEOTIDE SEQUENCE [LARGE SCALE GENOMIC DNA]</scope>
    <source>
        <strain evidence="2">NIES-44</strain>
    </source>
</reference>
<evidence type="ECO:0000313" key="2">
    <source>
        <dbReference type="Proteomes" id="UP000030321"/>
    </source>
</evidence>
<name>A0A0A1VPM5_MICAE</name>
<sequence>MLRLSLDAKARVNIGLFDRGGKNRITVKTNEHDFNPKTTLTS</sequence>